<sequence length="134" mass="14885">MPRDNQLSGLESSEKKQDVNVGASSTKKRKPKQIDHGAESRKMQLLCQRAATSGSHGFDEEMKSFIKGMFEASFKPFKEEIGQRLKKMEEDVSEVKEILSTLASTSTQATPPSFKPKDVGKSPSVQPKSLVRKK</sequence>
<feature type="compositionally biased region" description="Basic and acidic residues" evidence="1">
    <location>
        <begin position="32"/>
        <end position="41"/>
    </location>
</feature>
<feature type="region of interest" description="Disordered" evidence="1">
    <location>
        <begin position="1"/>
        <end position="41"/>
    </location>
</feature>
<evidence type="ECO:0000313" key="2">
    <source>
        <dbReference type="Proteomes" id="UP000694864"/>
    </source>
</evidence>
<organism evidence="2 3">
    <name type="scientific">Camelina sativa</name>
    <name type="common">False flax</name>
    <name type="synonym">Myagrum sativum</name>
    <dbReference type="NCBI Taxonomy" id="90675"/>
    <lineage>
        <taxon>Eukaryota</taxon>
        <taxon>Viridiplantae</taxon>
        <taxon>Streptophyta</taxon>
        <taxon>Embryophyta</taxon>
        <taxon>Tracheophyta</taxon>
        <taxon>Spermatophyta</taxon>
        <taxon>Magnoliopsida</taxon>
        <taxon>eudicotyledons</taxon>
        <taxon>Gunneridae</taxon>
        <taxon>Pentapetalae</taxon>
        <taxon>rosids</taxon>
        <taxon>malvids</taxon>
        <taxon>Brassicales</taxon>
        <taxon>Brassicaceae</taxon>
        <taxon>Camelineae</taxon>
        <taxon>Camelina</taxon>
    </lineage>
</organism>
<accession>A0ABM1RPX3</accession>
<reference evidence="2" key="1">
    <citation type="journal article" date="2014" name="Nat. Commun.">
        <title>The emerging biofuel crop Camelina sativa retains a highly undifferentiated hexaploid genome structure.</title>
        <authorList>
            <person name="Kagale S."/>
            <person name="Koh C."/>
            <person name="Nixon J."/>
            <person name="Bollina V."/>
            <person name="Clarke W.E."/>
            <person name="Tuteja R."/>
            <person name="Spillane C."/>
            <person name="Robinson S.J."/>
            <person name="Links M.G."/>
            <person name="Clarke C."/>
            <person name="Higgins E.E."/>
            <person name="Huebert T."/>
            <person name="Sharpe A.G."/>
            <person name="Parkin I.A."/>
        </authorList>
    </citation>
    <scope>NUCLEOTIDE SEQUENCE [LARGE SCALE GENOMIC DNA]</scope>
    <source>
        <strain evidence="2">cv. DH55</strain>
    </source>
</reference>
<evidence type="ECO:0000313" key="3">
    <source>
        <dbReference type="RefSeq" id="XP_019101061.1"/>
    </source>
</evidence>
<name>A0ABM1RPX3_CAMSA</name>
<feature type="compositionally biased region" description="Polar residues" evidence="1">
    <location>
        <begin position="1"/>
        <end position="11"/>
    </location>
</feature>
<feature type="compositionally biased region" description="Low complexity" evidence="1">
    <location>
        <begin position="102"/>
        <end position="112"/>
    </location>
</feature>
<protein>
    <submittedName>
        <fullName evidence="3">Uncharacterized protein LOC109132994</fullName>
    </submittedName>
</protein>
<dbReference type="RefSeq" id="XP_019101061.1">
    <property type="nucleotide sequence ID" value="XM_019245516.1"/>
</dbReference>
<gene>
    <name evidence="3" type="primary">LOC109132994</name>
</gene>
<feature type="region of interest" description="Disordered" evidence="1">
    <location>
        <begin position="102"/>
        <end position="134"/>
    </location>
</feature>
<dbReference type="Proteomes" id="UP000694864">
    <property type="component" value="Chromosome 5"/>
</dbReference>
<keyword evidence="2" id="KW-1185">Reference proteome</keyword>
<dbReference type="GeneID" id="109132994"/>
<reference evidence="3" key="2">
    <citation type="submission" date="2025-08" db="UniProtKB">
        <authorList>
            <consortium name="RefSeq"/>
        </authorList>
    </citation>
    <scope>IDENTIFICATION</scope>
    <source>
        <tissue evidence="3">Leaf</tissue>
    </source>
</reference>
<evidence type="ECO:0000256" key="1">
    <source>
        <dbReference type="SAM" id="MobiDB-lite"/>
    </source>
</evidence>
<proteinExistence type="predicted"/>